<dbReference type="OrthoDB" id="9811314at2"/>
<comment type="caution">
    <text evidence="3">The sequence shown here is derived from an EMBL/GenBank/DDBJ whole genome shotgun (WGS) entry which is preliminary data.</text>
</comment>
<dbReference type="Pfam" id="PF05193">
    <property type="entry name" value="Peptidase_M16_C"/>
    <property type="match status" value="1"/>
</dbReference>
<dbReference type="RefSeq" id="WP_121835353.1">
    <property type="nucleotide sequence ID" value="NZ_CP163513.1"/>
</dbReference>
<dbReference type="GO" id="GO:0046872">
    <property type="term" value="F:metal ion binding"/>
    <property type="evidence" value="ECO:0007669"/>
    <property type="project" value="InterPro"/>
</dbReference>
<dbReference type="PANTHER" id="PTHR11851">
    <property type="entry name" value="METALLOPROTEASE"/>
    <property type="match status" value="1"/>
</dbReference>
<evidence type="ECO:0000259" key="1">
    <source>
        <dbReference type="Pfam" id="PF00675"/>
    </source>
</evidence>
<dbReference type="Pfam" id="PF00675">
    <property type="entry name" value="Peptidase_M16"/>
    <property type="match status" value="1"/>
</dbReference>
<name>A0A3L9DQ45_9STRE</name>
<dbReference type="InterPro" id="IPR050361">
    <property type="entry name" value="MPP/UQCRC_Complex"/>
</dbReference>
<feature type="domain" description="Peptidase M16 C-terminal" evidence="2">
    <location>
        <begin position="184"/>
        <end position="359"/>
    </location>
</feature>
<accession>A0A3L9DQ45</accession>
<dbReference type="Proteomes" id="UP000279194">
    <property type="component" value="Unassembled WGS sequence"/>
</dbReference>
<dbReference type="InterPro" id="IPR007863">
    <property type="entry name" value="Peptidase_M16_C"/>
</dbReference>
<evidence type="ECO:0000259" key="2">
    <source>
        <dbReference type="Pfam" id="PF05193"/>
    </source>
</evidence>
<sequence length="425" mass="49334">MSRLEKIDYPFLNQEIYFRHMNNGMNVYYLPKKGFQERSAILTVNFGSIDTKFTSNDYSKEYSSGVAHFLEHQLFRNQHGEDVGNQFTVLGSDSNAYTTFDKTSYFFSTVESFEESLELLLDFTSSLHITEESIQREKGIIEQEIAMYQDDPDYRLYSGILANLYPNTPLAMDVAGTKESIGMLSLTDLKENFDSFYRPDFKSLVLVGDFDVKAIDRIVRKRETNRRKTLPEIVRPNLDLVQPVVKSSIQMDVTTSKLGLGFRGNLAPGLSIVENKLALRLFLAMLFGWTSHRYQDWYDKGKIDDSFDIEIEISERFGFVILMLDTEQPIAMGTQLRKNLINVRQNKDVNQNHLITIKNEIYGEFIRSLDSIEELGHQFLQYQDEDYSYFDFPNLLTKLDLETIITVGEYFFNQAEKTEFIVFPK</sequence>
<reference evidence="3 4" key="1">
    <citation type="submission" date="2018-10" db="EMBL/GenBank/DDBJ databases">
        <title>Streptococcus hillyeri sp. nov., isolated from equine tracheal sample.</title>
        <authorList>
            <person name="Macfadyen A.C."/>
            <person name="Waller A."/>
            <person name="Paterson G.K."/>
        </authorList>
    </citation>
    <scope>NUCLEOTIDE SEQUENCE [LARGE SCALE GENOMIC DNA]</scope>
    <source>
        <strain evidence="3 4">28462</strain>
    </source>
</reference>
<evidence type="ECO:0000313" key="3">
    <source>
        <dbReference type="EMBL" id="RLY03431.1"/>
    </source>
</evidence>
<proteinExistence type="predicted"/>
<dbReference type="PANTHER" id="PTHR11851:SF134">
    <property type="entry name" value="ZINC-DEPENDENT PROTEASE"/>
    <property type="match status" value="1"/>
</dbReference>
<keyword evidence="4" id="KW-1185">Reference proteome</keyword>
<dbReference type="Gene3D" id="3.30.830.10">
    <property type="entry name" value="Metalloenzyme, LuxS/M16 peptidase-like"/>
    <property type="match status" value="2"/>
</dbReference>
<dbReference type="SUPFAM" id="SSF63411">
    <property type="entry name" value="LuxS/MPP-like metallohydrolase"/>
    <property type="match status" value="2"/>
</dbReference>
<dbReference type="EMBL" id="RCVM01000008">
    <property type="protein sequence ID" value="RLY03431.1"/>
    <property type="molecule type" value="Genomic_DNA"/>
</dbReference>
<protein>
    <submittedName>
        <fullName evidence="3">Insulinase family protein</fullName>
    </submittedName>
</protein>
<gene>
    <name evidence="3" type="ORF">EAF07_05240</name>
</gene>
<dbReference type="InterPro" id="IPR011765">
    <property type="entry name" value="Pept_M16_N"/>
</dbReference>
<dbReference type="AlphaFoldDB" id="A0A3L9DQ45"/>
<dbReference type="InterPro" id="IPR011249">
    <property type="entry name" value="Metalloenz_LuxS/M16"/>
</dbReference>
<feature type="domain" description="Peptidase M16 N-terminal" evidence="1">
    <location>
        <begin position="58"/>
        <end position="177"/>
    </location>
</feature>
<evidence type="ECO:0000313" key="4">
    <source>
        <dbReference type="Proteomes" id="UP000279194"/>
    </source>
</evidence>
<dbReference type="NCBIfam" id="NF047421">
    <property type="entry name" value="YfmH_fam"/>
    <property type="match status" value="1"/>
</dbReference>
<organism evidence="3 4">
    <name type="scientific">Streptococcus hillyeri</name>
    <dbReference type="NCBI Taxonomy" id="2282420"/>
    <lineage>
        <taxon>Bacteria</taxon>
        <taxon>Bacillati</taxon>
        <taxon>Bacillota</taxon>
        <taxon>Bacilli</taxon>
        <taxon>Lactobacillales</taxon>
        <taxon>Streptococcaceae</taxon>
        <taxon>Streptococcus</taxon>
    </lineage>
</organism>